<sequence>MRRTGKKAAALAVTAALAVSAAGCGSVKDSDVVVTIGGEKVTVGVANFFARYQQAEYETYYSGVMGEDMWSTEISKGKSYEETVKNQILETLENMYVLEDHMGDYKVEITEEEKKKISEAAKAFDEANGLEEKEAVSGTTENVERMLTLVTIQEKMQKAMVADVDTEVSDEEAAQKSMQYVNLSLTKTKEDGSTEQMTEEEKAEAKKKAEAFQKAVKEGADFAKTAKEKELEVKTMTFDEETTTPDEGLMTKANKLGEGEVSEVIETDSGYYVLKVTSLLDREATDAEKESIAEERKEKQYKDLCEEWKKDVKIEVNEKVWDKISFEKKGIKMKQQEEIPYAEGSDTDKSDQE</sequence>
<reference evidence="9 10" key="2">
    <citation type="submission" date="2019-03" db="EMBL/GenBank/DDBJ databases">
        <title>Genomic Encyclopedia of Type Strains, Phase IV (KMG-IV): sequencing the most valuable type-strain genomes for metagenomic binning, comparative biology and taxonomic classification.</title>
        <authorList>
            <person name="Goeker M."/>
        </authorList>
    </citation>
    <scope>NUCLEOTIDE SEQUENCE [LARGE SCALE GENOMIC DNA]</scope>
    <source>
        <strain evidence="9 10">DSM 103426</strain>
    </source>
</reference>
<proteinExistence type="predicted"/>
<dbReference type="AlphaFoldDB" id="A0A4R3JS23"/>
<dbReference type="InterPro" id="IPR000297">
    <property type="entry name" value="PPIase_PpiC"/>
</dbReference>
<feature type="signal peptide" evidence="6">
    <location>
        <begin position="1"/>
        <end position="21"/>
    </location>
</feature>
<evidence type="ECO:0000256" key="6">
    <source>
        <dbReference type="SAM" id="SignalP"/>
    </source>
</evidence>
<evidence type="ECO:0000256" key="3">
    <source>
        <dbReference type="ARBA" id="ARBA00022729"/>
    </source>
</evidence>
<evidence type="ECO:0000256" key="4">
    <source>
        <dbReference type="ARBA" id="ARBA00023110"/>
    </source>
</evidence>
<keyword evidence="11" id="KW-1185">Reference proteome</keyword>
<comment type="catalytic activity">
    <reaction evidence="1">
        <text>[protein]-peptidylproline (omega=180) = [protein]-peptidylproline (omega=0)</text>
        <dbReference type="Rhea" id="RHEA:16237"/>
        <dbReference type="Rhea" id="RHEA-COMP:10747"/>
        <dbReference type="Rhea" id="RHEA-COMP:10748"/>
        <dbReference type="ChEBI" id="CHEBI:83833"/>
        <dbReference type="ChEBI" id="CHEBI:83834"/>
        <dbReference type="EC" id="5.2.1.8"/>
    </reaction>
</comment>
<dbReference type="Proteomes" id="UP000294613">
    <property type="component" value="Unassembled WGS sequence"/>
</dbReference>
<accession>A0A4R3JS23</accession>
<protein>
    <recommendedName>
        <fullName evidence="2">peptidylprolyl isomerase</fullName>
        <ecNumber evidence="2">5.2.1.8</ecNumber>
    </recommendedName>
</protein>
<evidence type="ECO:0000313" key="10">
    <source>
        <dbReference type="Proteomes" id="UP000294613"/>
    </source>
</evidence>
<reference evidence="8 11" key="1">
    <citation type="journal article" date="2018" name="Int. J. Syst. Evol. Microbiol.">
        <title>Draft Genome Sequence of Faecalimonas umbilicata JCM 30896T, an Acetate-Producing Bacterium Isolated from Human Feces.</title>
        <authorList>
            <person name="Sakamoto M."/>
            <person name="Ikeyama N."/>
            <person name="Yuki M."/>
            <person name="Ohkuma M."/>
        </authorList>
    </citation>
    <scope>NUCLEOTIDE SEQUENCE [LARGE SCALE GENOMIC DNA]</scope>
    <source>
        <strain evidence="8 11">EGH7</strain>
    </source>
</reference>
<dbReference type="PROSITE" id="PS51257">
    <property type="entry name" value="PROKAR_LIPOPROTEIN"/>
    <property type="match status" value="1"/>
</dbReference>
<gene>
    <name evidence="8" type="primary">prsA</name>
    <name evidence="9" type="ORF">EDD74_102143</name>
    <name evidence="8" type="ORF">FAEUMB_17820</name>
</gene>
<evidence type="ECO:0000256" key="1">
    <source>
        <dbReference type="ARBA" id="ARBA00000971"/>
    </source>
</evidence>
<evidence type="ECO:0000256" key="2">
    <source>
        <dbReference type="ARBA" id="ARBA00013194"/>
    </source>
</evidence>
<dbReference type="SUPFAM" id="SSF54534">
    <property type="entry name" value="FKBP-like"/>
    <property type="match status" value="1"/>
</dbReference>
<dbReference type="EMBL" id="SLZV01000002">
    <property type="protein sequence ID" value="TCS69970.1"/>
    <property type="molecule type" value="Genomic_DNA"/>
</dbReference>
<organism evidence="9 10">
    <name type="scientific">Faecalimonas umbilicata</name>
    <dbReference type="NCBI Taxonomy" id="1912855"/>
    <lineage>
        <taxon>Bacteria</taxon>
        <taxon>Bacillati</taxon>
        <taxon>Bacillota</taxon>
        <taxon>Clostridia</taxon>
        <taxon>Lachnospirales</taxon>
        <taxon>Lachnospiraceae</taxon>
        <taxon>Faecalimonas</taxon>
    </lineage>
</organism>
<dbReference type="RefSeq" id="WP_016439355.1">
    <property type="nucleotide sequence ID" value="NZ_BHEO01000008.1"/>
</dbReference>
<name>A0A4R3JS23_9FIRM</name>
<comment type="caution">
    <text evidence="9">The sequence shown here is derived from an EMBL/GenBank/DDBJ whole genome shotgun (WGS) entry which is preliminary data.</text>
</comment>
<keyword evidence="4" id="KW-0697">Rotamase</keyword>
<keyword evidence="3 6" id="KW-0732">Signal</keyword>
<evidence type="ECO:0000313" key="11">
    <source>
        <dbReference type="Proteomes" id="UP000702954"/>
    </source>
</evidence>
<evidence type="ECO:0000256" key="5">
    <source>
        <dbReference type="ARBA" id="ARBA00023235"/>
    </source>
</evidence>
<dbReference type="Proteomes" id="UP000702954">
    <property type="component" value="Unassembled WGS sequence"/>
</dbReference>
<dbReference type="InterPro" id="IPR046357">
    <property type="entry name" value="PPIase_dom_sf"/>
</dbReference>
<dbReference type="Pfam" id="PF13145">
    <property type="entry name" value="Rotamase_2"/>
    <property type="match status" value="1"/>
</dbReference>
<dbReference type="EMBL" id="BHEO01000008">
    <property type="protein sequence ID" value="GBU05241.1"/>
    <property type="molecule type" value="Genomic_DNA"/>
</dbReference>
<feature type="domain" description="PpiC" evidence="7">
    <location>
        <begin position="202"/>
        <end position="281"/>
    </location>
</feature>
<evidence type="ECO:0000259" key="7">
    <source>
        <dbReference type="Pfam" id="PF13145"/>
    </source>
</evidence>
<keyword evidence="5" id="KW-0413">Isomerase</keyword>
<dbReference type="InterPro" id="IPR050245">
    <property type="entry name" value="PrsA_foldase"/>
</dbReference>
<feature type="chain" id="PRO_5020827006" description="peptidylprolyl isomerase" evidence="6">
    <location>
        <begin position="22"/>
        <end position="353"/>
    </location>
</feature>
<evidence type="ECO:0000313" key="8">
    <source>
        <dbReference type="EMBL" id="GBU05241.1"/>
    </source>
</evidence>
<dbReference type="PANTHER" id="PTHR47245">
    <property type="entry name" value="PEPTIDYLPROLYL ISOMERASE"/>
    <property type="match status" value="1"/>
</dbReference>
<dbReference type="Gene3D" id="3.10.50.40">
    <property type="match status" value="1"/>
</dbReference>
<dbReference type="EC" id="5.2.1.8" evidence="2"/>
<dbReference type="GO" id="GO:0003755">
    <property type="term" value="F:peptidyl-prolyl cis-trans isomerase activity"/>
    <property type="evidence" value="ECO:0007669"/>
    <property type="project" value="UniProtKB-KW"/>
</dbReference>
<evidence type="ECO:0000313" key="9">
    <source>
        <dbReference type="EMBL" id="TCS69970.1"/>
    </source>
</evidence>
<dbReference type="PANTHER" id="PTHR47245:SF1">
    <property type="entry name" value="FOLDASE PROTEIN PRSA"/>
    <property type="match status" value="1"/>
</dbReference>